<sequence>MVKHTRLYSKFKFLIIWKLKRHAIEIKQNDPDLGPVNWVTPCSTTWRHANVVSQCGRWSIVF</sequence>
<protein>
    <submittedName>
        <fullName evidence="1">Uncharacterized protein</fullName>
    </submittedName>
</protein>
<reference evidence="1 2" key="1">
    <citation type="journal article" date="2021" name="Commun. Biol.">
        <title>The genome of Shorea leprosula (Dipterocarpaceae) highlights the ecological relevance of drought in aseasonal tropical rainforests.</title>
        <authorList>
            <person name="Ng K.K.S."/>
            <person name="Kobayashi M.J."/>
            <person name="Fawcett J.A."/>
            <person name="Hatakeyama M."/>
            <person name="Paape T."/>
            <person name="Ng C.H."/>
            <person name="Ang C.C."/>
            <person name="Tnah L.H."/>
            <person name="Lee C.T."/>
            <person name="Nishiyama T."/>
            <person name="Sese J."/>
            <person name="O'Brien M.J."/>
            <person name="Copetti D."/>
            <person name="Mohd Noor M.I."/>
            <person name="Ong R.C."/>
            <person name="Putra M."/>
            <person name="Sireger I.Z."/>
            <person name="Indrioko S."/>
            <person name="Kosugi Y."/>
            <person name="Izuno A."/>
            <person name="Isagi Y."/>
            <person name="Lee S.L."/>
            <person name="Shimizu K.K."/>
        </authorList>
    </citation>
    <scope>NUCLEOTIDE SEQUENCE [LARGE SCALE GENOMIC DNA]</scope>
    <source>
        <strain evidence="1">214</strain>
    </source>
</reference>
<organism evidence="1 2">
    <name type="scientific">Rubroshorea leprosula</name>
    <dbReference type="NCBI Taxonomy" id="152421"/>
    <lineage>
        <taxon>Eukaryota</taxon>
        <taxon>Viridiplantae</taxon>
        <taxon>Streptophyta</taxon>
        <taxon>Embryophyta</taxon>
        <taxon>Tracheophyta</taxon>
        <taxon>Spermatophyta</taxon>
        <taxon>Magnoliopsida</taxon>
        <taxon>eudicotyledons</taxon>
        <taxon>Gunneridae</taxon>
        <taxon>Pentapetalae</taxon>
        <taxon>rosids</taxon>
        <taxon>malvids</taxon>
        <taxon>Malvales</taxon>
        <taxon>Dipterocarpaceae</taxon>
        <taxon>Rubroshorea</taxon>
    </lineage>
</organism>
<dbReference type="Proteomes" id="UP001054252">
    <property type="component" value="Unassembled WGS sequence"/>
</dbReference>
<gene>
    <name evidence="1" type="ORF">SLEP1_g8721</name>
</gene>
<evidence type="ECO:0000313" key="1">
    <source>
        <dbReference type="EMBL" id="GKU95350.1"/>
    </source>
</evidence>
<name>A0AAV5IDJ2_9ROSI</name>
<comment type="caution">
    <text evidence="1">The sequence shown here is derived from an EMBL/GenBank/DDBJ whole genome shotgun (WGS) entry which is preliminary data.</text>
</comment>
<dbReference type="EMBL" id="BPVZ01000009">
    <property type="protein sequence ID" value="GKU95350.1"/>
    <property type="molecule type" value="Genomic_DNA"/>
</dbReference>
<keyword evidence="2" id="KW-1185">Reference proteome</keyword>
<accession>A0AAV5IDJ2</accession>
<proteinExistence type="predicted"/>
<evidence type="ECO:0000313" key="2">
    <source>
        <dbReference type="Proteomes" id="UP001054252"/>
    </source>
</evidence>
<dbReference type="AlphaFoldDB" id="A0AAV5IDJ2"/>